<reference evidence="3 5" key="3">
    <citation type="submission" date="2019-02" db="EMBL/GenBank/DDBJ databases">
        <authorList>
            <consortium name="Pathogen Informatics"/>
        </authorList>
    </citation>
    <scope>NUCLEOTIDE SEQUENCE [LARGE SCALE GENOMIC DNA]</scope>
    <source>
        <strain evidence="3 5">3012STDY7078520</strain>
    </source>
</reference>
<dbReference type="Proteomes" id="UP000594979">
    <property type="component" value="Chromosome"/>
</dbReference>
<reference evidence="2 6" key="4">
    <citation type="submission" date="2020-12" db="EMBL/GenBank/DDBJ databases">
        <title>FDA dAtabase for Regulatory Grade micrObial Sequences (FDA-ARGOS): Supporting development and validation of Infectious Disease Dx tests.</title>
        <authorList>
            <person name="Sproer C."/>
            <person name="Gronow S."/>
            <person name="Severitt S."/>
            <person name="Schroder I."/>
            <person name="Tallon L."/>
            <person name="Sadzewicz L."/>
            <person name="Zhao X."/>
            <person name="Boylan J."/>
            <person name="Ott S."/>
            <person name="Bowen H."/>
            <person name="Vavikolanu K."/>
            <person name="Mehta A."/>
            <person name="Aluvathingal J."/>
            <person name="Nadendla S."/>
            <person name="Lowell S."/>
            <person name="Myers T."/>
            <person name="Yan Y."/>
            <person name="Sichtig H."/>
        </authorList>
    </citation>
    <scope>NUCLEOTIDE SEQUENCE [LARGE SCALE GENOMIC DNA]</scope>
    <source>
        <strain evidence="2 6">FDAARGOS_902</strain>
    </source>
</reference>
<evidence type="ECO:0000313" key="4">
    <source>
        <dbReference type="Proteomes" id="UP000076612"/>
    </source>
</evidence>
<evidence type="ECO:0000313" key="6">
    <source>
        <dbReference type="Proteomes" id="UP000594979"/>
    </source>
</evidence>
<evidence type="ECO:0000313" key="5">
    <source>
        <dbReference type="Proteomes" id="UP000386281"/>
    </source>
</evidence>
<accession>A0A163AQL9</accession>
<dbReference type="Proteomes" id="UP000386281">
    <property type="component" value="Unassembled WGS sequence"/>
</dbReference>
<dbReference type="AlphaFoldDB" id="A0A163AQL9"/>
<evidence type="ECO:0000313" key="2">
    <source>
        <dbReference type="EMBL" id="QPS32404.1"/>
    </source>
</evidence>
<dbReference type="EMBL" id="CP065682">
    <property type="protein sequence ID" value="QPS32404.1"/>
    <property type="molecule type" value="Genomic_DNA"/>
</dbReference>
<reference evidence="1" key="2">
    <citation type="submission" date="2016-01" db="EMBL/GenBank/DDBJ databases">
        <authorList>
            <person name="Hong K.W."/>
        </authorList>
    </citation>
    <scope>NUCLEOTIDE SEQUENCE</scope>
    <source>
        <strain evidence="1">M40</strain>
    </source>
</reference>
<gene>
    <name evidence="1" type="ORF">AVW13_01145</name>
    <name evidence="2" type="ORF">I6G59_10225</name>
    <name evidence="3" type="ORF">NCTC12391_00751</name>
</gene>
<proteinExistence type="predicted"/>
<organism evidence="1 4">
    <name type="scientific">Brevibacterium casei</name>
    <dbReference type="NCBI Taxonomy" id="33889"/>
    <lineage>
        <taxon>Bacteria</taxon>
        <taxon>Bacillati</taxon>
        <taxon>Actinomycetota</taxon>
        <taxon>Actinomycetes</taxon>
        <taxon>Micrococcales</taxon>
        <taxon>Brevibacteriaceae</taxon>
        <taxon>Brevibacterium</taxon>
    </lineage>
</organism>
<dbReference type="EMBL" id="CAACXN010000014">
    <property type="protein sequence ID" value="VEW11576.1"/>
    <property type="molecule type" value="Genomic_DNA"/>
</dbReference>
<sequence length="185" mass="19889">MKKVVIALTATLSVFAVGIGALFLWEYRSKAQLEAQVEDYLGACDLSPTAMDVRGRPYILSAMSDRAELTYVDIAPQPGMTKDQLLIQELKDGSAERVRRFVTFAYPSQDAAPITESDGSFSDRARIDGTPVTFSGTAADGTLTVFADGRPMGELRLPRDVALRGVFANEAGVAAELEYAANLCG</sequence>
<evidence type="ECO:0000313" key="3">
    <source>
        <dbReference type="EMBL" id="VEW11576.1"/>
    </source>
</evidence>
<evidence type="ECO:0000313" key="1">
    <source>
        <dbReference type="EMBL" id="KZE22128.1"/>
    </source>
</evidence>
<dbReference type="RefSeq" id="WP_009374862.1">
    <property type="nucleotide sequence ID" value="NZ_CAACXN010000014.1"/>
</dbReference>
<protein>
    <submittedName>
        <fullName evidence="1">Uncharacterized protein</fullName>
    </submittedName>
</protein>
<dbReference type="STRING" id="33889.AVW13_01145"/>
<name>A0A163AQL9_9MICO</name>
<dbReference type="Proteomes" id="UP000076612">
    <property type="component" value="Unassembled WGS sequence"/>
</dbReference>
<dbReference type="KEGG" id="bcau:I6G59_10225"/>
<dbReference type="GeneID" id="99772385"/>
<reference evidence="4" key="1">
    <citation type="submission" date="2016-01" db="EMBL/GenBank/DDBJ databases">
        <title>Draft genome of Chromobacterium sp. F49.</title>
        <authorList>
            <person name="Hong K.W."/>
        </authorList>
    </citation>
    <scope>NUCLEOTIDE SEQUENCE [LARGE SCALE GENOMIC DNA]</scope>
    <source>
        <strain evidence="4">M40</strain>
    </source>
</reference>
<dbReference type="EMBL" id="LQQR01000012">
    <property type="protein sequence ID" value="KZE22128.1"/>
    <property type="molecule type" value="Genomic_DNA"/>
</dbReference>